<dbReference type="AlphaFoldDB" id="A0AA36IJS0"/>
<protein>
    <submittedName>
        <fullName evidence="2">Uncharacterized protein</fullName>
    </submittedName>
</protein>
<evidence type="ECO:0000313" key="3">
    <source>
        <dbReference type="Proteomes" id="UP001178507"/>
    </source>
</evidence>
<proteinExistence type="predicted"/>
<comment type="caution">
    <text evidence="2">The sequence shown here is derived from an EMBL/GenBank/DDBJ whole genome shotgun (WGS) entry which is preliminary data.</text>
</comment>
<reference evidence="2" key="1">
    <citation type="submission" date="2023-08" db="EMBL/GenBank/DDBJ databases">
        <authorList>
            <person name="Chen Y."/>
            <person name="Shah S."/>
            <person name="Dougan E. K."/>
            <person name="Thang M."/>
            <person name="Chan C."/>
        </authorList>
    </citation>
    <scope>NUCLEOTIDE SEQUENCE</scope>
</reference>
<evidence type="ECO:0000313" key="2">
    <source>
        <dbReference type="EMBL" id="CAJ1389082.1"/>
    </source>
</evidence>
<accession>A0AA36IJS0</accession>
<keyword evidence="1" id="KW-0732">Signal</keyword>
<evidence type="ECO:0000256" key="1">
    <source>
        <dbReference type="SAM" id="SignalP"/>
    </source>
</evidence>
<feature type="chain" id="PRO_5041378055" evidence="1">
    <location>
        <begin position="30"/>
        <end position="164"/>
    </location>
</feature>
<organism evidence="2 3">
    <name type="scientific">Effrenium voratum</name>
    <dbReference type="NCBI Taxonomy" id="2562239"/>
    <lineage>
        <taxon>Eukaryota</taxon>
        <taxon>Sar</taxon>
        <taxon>Alveolata</taxon>
        <taxon>Dinophyceae</taxon>
        <taxon>Suessiales</taxon>
        <taxon>Symbiodiniaceae</taxon>
        <taxon>Effrenium</taxon>
    </lineage>
</organism>
<gene>
    <name evidence="2" type="ORF">EVOR1521_LOCUS14779</name>
</gene>
<dbReference type="Proteomes" id="UP001178507">
    <property type="component" value="Unassembled WGS sequence"/>
</dbReference>
<name>A0AA36IJS0_9DINO</name>
<keyword evidence="3" id="KW-1185">Reference proteome</keyword>
<dbReference type="EMBL" id="CAUJNA010001799">
    <property type="protein sequence ID" value="CAJ1389082.1"/>
    <property type="molecule type" value="Genomic_DNA"/>
</dbReference>
<sequence length="164" mass="18167">MSHSQRMGTYRQAWKLLAVFLCLRSVTFLAPTNRRAVLAAATSALGVESRLAPATAFGSDPADWFGYYRDPNHPGCTRKIQYDDTGPMVIFGTDGNPGCLGDGSKITKNWRIYPTFTPGSDSMVFDFSSKVGLACANAGHVTWETWETRETWETQRHVRAVLPT</sequence>
<feature type="signal peptide" evidence="1">
    <location>
        <begin position="1"/>
        <end position="29"/>
    </location>
</feature>